<dbReference type="GO" id="GO:0005506">
    <property type="term" value="F:iron ion binding"/>
    <property type="evidence" value="ECO:0007669"/>
    <property type="project" value="InterPro"/>
</dbReference>
<dbReference type="NCBIfam" id="TIGR02481">
    <property type="entry name" value="hemeryth_dom"/>
    <property type="match status" value="1"/>
</dbReference>
<dbReference type="InterPro" id="IPR012312">
    <property type="entry name" value="Hemerythrin-like"/>
</dbReference>
<organism evidence="6">
    <name type="scientific">Pectinaria gouldii</name>
    <name type="common">Trumpet worm</name>
    <name type="synonym">Ice-cream cone worm</name>
    <dbReference type="NCBI Taxonomy" id="260746"/>
    <lineage>
        <taxon>Eukaryota</taxon>
        <taxon>Metazoa</taxon>
        <taxon>Spiralia</taxon>
        <taxon>Lophotrochozoa</taxon>
        <taxon>Annelida</taxon>
        <taxon>Polychaeta</taxon>
        <taxon>Sedentaria</taxon>
        <taxon>Canalipalpata</taxon>
        <taxon>Terebellida</taxon>
        <taxon>Terebelliformia</taxon>
        <taxon>Pectinariidae</taxon>
        <taxon>Pectinaria</taxon>
    </lineage>
</organism>
<feature type="binding site" evidence="4">
    <location>
        <position position="79"/>
    </location>
    <ligand>
        <name>Fe cation</name>
        <dbReference type="ChEBI" id="CHEBI:24875"/>
        <label>2</label>
    </ligand>
</feature>
<evidence type="ECO:0000256" key="2">
    <source>
        <dbReference type="ARBA" id="ARBA00022723"/>
    </source>
</evidence>
<evidence type="ECO:0000259" key="5">
    <source>
        <dbReference type="Pfam" id="PF01814"/>
    </source>
</evidence>
<dbReference type="PANTHER" id="PTHR37164">
    <property type="entry name" value="BACTERIOHEMERYTHRIN"/>
    <property type="match status" value="1"/>
</dbReference>
<feature type="domain" description="Hemerythrin-like" evidence="5">
    <location>
        <begin position="18"/>
        <end position="119"/>
    </location>
</feature>
<dbReference type="PIRSF" id="PIRSF002033">
    <property type="entry name" value="Hemerythrin"/>
    <property type="match status" value="1"/>
</dbReference>
<feature type="binding site" evidence="4">
    <location>
        <position position="113"/>
    </location>
    <ligand>
        <name>Fe cation</name>
        <dbReference type="ChEBI" id="CHEBI:24875"/>
        <label>2</label>
    </ligand>
</feature>
<accession>A0A1S6QCT2</accession>
<dbReference type="CDD" id="cd12107">
    <property type="entry name" value="Hemerythrin"/>
    <property type="match status" value="1"/>
</dbReference>
<feature type="binding site" evidence="4">
    <location>
        <position position="56"/>
    </location>
    <ligand>
        <name>Fe cation</name>
        <dbReference type="ChEBI" id="CHEBI:24875"/>
        <label>1</label>
    </ligand>
</feature>
<keyword evidence="3 4" id="KW-0408">Iron</keyword>
<name>A0A1S6QCT2_PECGU</name>
<dbReference type="InterPro" id="IPR002063">
    <property type="entry name" value="Haemerythrin"/>
</dbReference>
<dbReference type="NCBIfam" id="TIGR00058">
    <property type="entry name" value="Hemerythrin"/>
    <property type="match status" value="1"/>
</dbReference>
<keyword evidence="2 4" id="KW-0479">Metal-binding</keyword>
<dbReference type="AlphaFoldDB" id="A0A1S6QCT2"/>
<feature type="binding site" evidence="4">
    <location>
        <position position="26"/>
    </location>
    <ligand>
        <name>Fe cation</name>
        <dbReference type="ChEBI" id="CHEBI:24875"/>
        <label>1</label>
    </ligand>
</feature>
<dbReference type="EMBL" id="KY007435">
    <property type="protein sequence ID" value="AQV13733.1"/>
    <property type="molecule type" value="mRNA"/>
</dbReference>
<feature type="binding site" evidence="4">
    <location>
        <position position="60"/>
    </location>
    <ligand>
        <name>Fe cation</name>
        <dbReference type="ChEBI" id="CHEBI:24875"/>
        <label>1</label>
    </ligand>
</feature>
<evidence type="ECO:0000313" key="6">
    <source>
        <dbReference type="EMBL" id="AQV13733.1"/>
    </source>
</evidence>
<proteinExistence type="evidence at transcript level"/>
<dbReference type="Gene3D" id="1.20.120.50">
    <property type="entry name" value="Hemerythrin-like"/>
    <property type="match status" value="1"/>
</dbReference>
<dbReference type="InterPro" id="IPR012827">
    <property type="entry name" value="Hemerythrin_metal-bd"/>
</dbReference>
<dbReference type="Pfam" id="PF01814">
    <property type="entry name" value="Hemerythrin"/>
    <property type="match status" value="1"/>
</dbReference>
<dbReference type="PROSITE" id="PS00550">
    <property type="entry name" value="HEMERYTHRINS"/>
    <property type="match status" value="1"/>
</dbReference>
<feature type="binding site" evidence="4">
    <location>
        <position position="75"/>
    </location>
    <ligand>
        <name>Fe cation</name>
        <dbReference type="ChEBI" id="CHEBI:24875"/>
        <label>2</label>
    </ligand>
</feature>
<dbReference type="SUPFAM" id="SSF47188">
    <property type="entry name" value="Hemerythrin-like"/>
    <property type="match status" value="1"/>
</dbReference>
<evidence type="ECO:0000256" key="4">
    <source>
        <dbReference type="PIRSR" id="PIRSR002033-1"/>
    </source>
</evidence>
<comment type="similarity">
    <text evidence="1">Belongs to the hemerythrin family.</text>
</comment>
<feature type="binding site" evidence="4">
    <location>
        <position position="60"/>
    </location>
    <ligand>
        <name>Fe cation</name>
        <dbReference type="ChEBI" id="CHEBI:24875"/>
        <label>2</label>
    </ligand>
</feature>
<dbReference type="InterPro" id="IPR035938">
    <property type="entry name" value="Hemerythrin-like_sf"/>
</dbReference>
<dbReference type="InterPro" id="IPR016131">
    <property type="entry name" value="Haemerythrin_Fe_BS"/>
</dbReference>
<feature type="binding site" evidence="4">
    <location>
        <position position="113"/>
    </location>
    <ligand>
        <name>Fe cation</name>
        <dbReference type="ChEBI" id="CHEBI:24875"/>
        <label>1</label>
    </ligand>
</feature>
<sequence length="125" mass="15116">MSFEIPEPFVWDETFKVFYDNLDEQHRTLFRSIFDMCNDTKDKMRLDCMISVMVAHFLTEEIMMKRANYPDYTTHKAMHDEFVMKLKGLHCPITNNDLHYCKDWLVNHIKGTDHKYKNKLMTYGH</sequence>
<evidence type="ECO:0000256" key="3">
    <source>
        <dbReference type="ARBA" id="ARBA00023004"/>
    </source>
</evidence>
<dbReference type="PRINTS" id="PR00186">
    <property type="entry name" value="HEMERYTHRIN"/>
</dbReference>
<protein>
    <submittedName>
        <fullName evidence="6">Hemerythrin</fullName>
    </submittedName>
</protein>
<reference evidence="6" key="1">
    <citation type="submission" date="2016-10" db="EMBL/GenBank/DDBJ databases">
        <title>Discovery and evolution of novel hemerythrin genes in annelid worms.</title>
        <authorList>
            <person name="Costa-Paiva E.M."/>
            <person name="Whelan N.V."/>
            <person name="Waits D.S."/>
            <person name="Santos S."/>
            <person name="Schrago C.G."/>
            <person name="Halanych K.M."/>
        </authorList>
    </citation>
    <scope>NUCLEOTIDE SEQUENCE</scope>
</reference>
<dbReference type="InterPro" id="IPR050669">
    <property type="entry name" value="Hemerythrin"/>
</dbReference>
<feature type="binding site" evidence="4">
    <location>
        <position position="108"/>
    </location>
    <ligand>
        <name>Fe cation</name>
        <dbReference type="ChEBI" id="CHEBI:24875"/>
        <label>2</label>
    </ligand>
</feature>
<evidence type="ECO:0000256" key="1">
    <source>
        <dbReference type="ARBA" id="ARBA00010587"/>
    </source>
</evidence>
<dbReference type="PANTHER" id="PTHR37164:SF1">
    <property type="entry name" value="BACTERIOHEMERYTHRIN"/>
    <property type="match status" value="1"/>
</dbReference>